<dbReference type="AlphaFoldDB" id="A0A1I8EW63"/>
<reference evidence="2" key="1">
    <citation type="submission" date="2016-11" db="UniProtKB">
        <authorList>
            <consortium name="WormBaseParasite"/>
        </authorList>
    </citation>
    <scope>IDENTIFICATION</scope>
    <source>
        <strain evidence="2">pt0022</strain>
    </source>
</reference>
<dbReference type="STRING" id="6293.A0A1I8EW63"/>
<accession>A0A1I8EW63</accession>
<evidence type="ECO:0000313" key="2">
    <source>
        <dbReference type="WBParaSite" id="maker-PairedContig_5834-snap-gene-0.1-mRNA-1"/>
    </source>
</evidence>
<dbReference type="PANTHER" id="PTHR34401:SF3">
    <property type="entry name" value="DB DOMAIN-CONTAINING PROTEIN"/>
    <property type="match status" value="1"/>
</dbReference>
<keyword evidence="1" id="KW-0472">Membrane</keyword>
<sequence>LNIINNYFNLENFSNICYLIYFKYFINFFLLFLSFFFSLSLSLSLSALTIFVFIDKISFFKKFVSSMGGNYQQIRSCFQQKQPIIDKAMKCSQDSFPEACARGQPKMIKKRYTKGIEIAAMNEINKQLQRMGIAEEVTNLLSQGRRFFKCFQSCMTKKLNKCAEGCNLDLPSDNVVVEKIKTCSLRSGLQTAAMQDLCYCIERAGIR</sequence>
<dbReference type="WBParaSite" id="maker-PairedContig_5834-snap-gene-0.1-mRNA-1">
    <property type="protein sequence ID" value="maker-PairedContig_5834-snap-gene-0.1-mRNA-1"/>
    <property type="gene ID" value="maker-PairedContig_5834-snap-gene-0.1"/>
</dbReference>
<keyword evidence="1" id="KW-0812">Transmembrane</keyword>
<dbReference type="PANTHER" id="PTHR34401">
    <property type="entry name" value="PROTEIN CBG12388-RELATED"/>
    <property type="match status" value="1"/>
</dbReference>
<proteinExistence type="predicted"/>
<evidence type="ECO:0000256" key="1">
    <source>
        <dbReference type="SAM" id="Phobius"/>
    </source>
</evidence>
<protein>
    <submittedName>
        <fullName evidence="2">Uncharacterized protein</fullName>
    </submittedName>
</protein>
<organism evidence="2">
    <name type="scientific">Wuchereria bancrofti</name>
    <dbReference type="NCBI Taxonomy" id="6293"/>
    <lineage>
        <taxon>Eukaryota</taxon>
        <taxon>Metazoa</taxon>
        <taxon>Ecdysozoa</taxon>
        <taxon>Nematoda</taxon>
        <taxon>Chromadorea</taxon>
        <taxon>Rhabditida</taxon>
        <taxon>Spirurina</taxon>
        <taxon>Spiruromorpha</taxon>
        <taxon>Filarioidea</taxon>
        <taxon>Onchocercidae</taxon>
        <taxon>Wuchereria</taxon>
    </lineage>
</organism>
<keyword evidence="1" id="KW-1133">Transmembrane helix</keyword>
<name>A0A1I8EW63_WUCBA</name>
<feature type="transmembrane region" description="Helical" evidence="1">
    <location>
        <begin position="28"/>
        <end position="54"/>
    </location>
</feature>